<dbReference type="InterPro" id="IPR009057">
    <property type="entry name" value="Homeodomain-like_sf"/>
</dbReference>
<dbReference type="EMBL" id="MCGI01000004">
    <property type="protein sequence ID" value="ODM09664.1"/>
    <property type="molecule type" value="Genomic_DNA"/>
</dbReference>
<dbReference type="Proteomes" id="UP000095003">
    <property type="component" value="Unassembled WGS sequence"/>
</dbReference>
<keyword evidence="3" id="KW-0804">Transcription</keyword>
<dbReference type="Gene3D" id="1.10.10.60">
    <property type="entry name" value="Homeodomain-like"/>
    <property type="match status" value="2"/>
</dbReference>
<feature type="domain" description="HTH araC/xylS-type" evidence="4">
    <location>
        <begin position="181"/>
        <end position="279"/>
    </location>
</feature>
<dbReference type="Pfam" id="PF02311">
    <property type="entry name" value="AraC_binding"/>
    <property type="match status" value="1"/>
</dbReference>
<dbReference type="RefSeq" id="WP_069158154.1">
    <property type="nucleotide sequence ID" value="NZ_DBFYTC010000170.1"/>
</dbReference>
<reference evidence="5 6" key="1">
    <citation type="submission" date="2016-07" db="EMBL/GenBank/DDBJ databases">
        <title>Characterization of isolates of Eisenbergiella tayi derived from blood cultures, using whole genome sequencing.</title>
        <authorList>
            <person name="Burdz T."/>
            <person name="Wiebe D."/>
            <person name="Huynh C."/>
            <person name="Bernard K."/>
        </authorList>
    </citation>
    <scope>NUCLEOTIDE SEQUENCE [LARGE SCALE GENOMIC DNA]</scope>
    <source>
        <strain evidence="5 6">NML 120489</strain>
    </source>
</reference>
<keyword evidence="2" id="KW-0238">DNA-binding</keyword>
<evidence type="ECO:0000313" key="5">
    <source>
        <dbReference type="EMBL" id="ODM09664.1"/>
    </source>
</evidence>
<proteinExistence type="predicted"/>
<dbReference type="InterPro" id="IPR003313">
    <property type="entry name" value="AraC-bd"/>
</dbReference>
<evidence type="ECO:0000313" key="6">
    <source>
        <dbReference type="Proteomes" id="UP000095003"/>
    </source>
</evidence>
<dbReference type="InterPro" id="IPR018060">
    <property type="entry name" value="HTH_AraC"/>
</dbReference>
<sequence length="309" mass="36899">MEQFYHESFRTTKQFPMQLRLHQGVINYAVLEHWHRSMEIDYLIDCEVQLMVSGKKTLVQSEEIILINSGDIHALWPERKIGRTQDELFGASIFISYEFLKEICPQFDEVCFVLKGNEEKKEELKHVFDEMIGIYRKEQEEFTYLKMMGLLYRMLYLLFTYFKQVKNQAIIKSQKYMERIQKVMNYVEEHYQEPVTLCQVAAHFNLSMEYLARDFKKHTGSTFREYLDKVRLNHAFELLYGTDYSMLEIAMMSGFADVRSFIKSFKKEHGMTPYQFKKRNKTGTSDRNGESFADYPHIILQDAQKKKDI</sequence>
<keyword evidence="1" id="KW-0805">Transcription regulation</keyword>
<evidence type="ECO:0000259" key="4">
    <source>
        <dbReference type="PROSITE" id="PS01124"/>
    </source>
</evidence>
<evidence type="ECO:0000256" key="3">
    <source>
        <dbReference type="ARBA" id="ARBA00023163"/>
    </source>
</evidence>
<dbReference type="Pfam" id="PF12833">
    <property type="entry name" value="HTH_18"/>
    <property type="match status" value="1"/>
</dbReference>
<gene>
    <name evidence="5" type="primary">melR_11</name>
    <name evidence="5" type="ORF">BEH84_04031</name>
</gene>
<comment type="caution">
    <text evidence="5">The sequence shown here is derived from an EMBL/GenBank/DDBJ whole genome shotgun (WGS) entry which is preliminary data.</text>
</comment>
<dbReference type="AlphaFoldDB" id="A0A1E3AM17"/>
<dbReference type="SUPFAM" id="SSF46689">
    <property type="entry name" value="Homeodomain-like"/>
    <property type="match status" value="2"/>
</dbReference>
<name>A0A1E3AM17_9FIRM</name>
<dbReference type="PANTHER" id="PTHR43280:SF2">
    <property type="entry name" value="HTH-TYPE TRANSCRIPTIONAL REGULATOR EXSA"/>
    <property type="match status" value="1"/>
</dbReference>
<accession>A0A1E3AM17</accession>
<evidence type="ECO:0000256" key="1">
    <source>
        <dbReference type="ARBA" id="ARBA00023015"/>
    </source>
</evidence>
<dbReference type="GO" id="GO:0043565">
    <property type="term" value="F:sequence-specific DNA binding"/>
    <property type="evidence" value="ECO:0007669"/>
    <property type="project" value="InterPro"/>
</dbReference>
<organism evidence="5 6">
    <name type="scientific">Eisenbergiella tayi</name>
    <dbReference type="NCBI Taxonomy" id="1432052"/>
    <lineage>
        <taxon>Bacteria</taxon>
        <taxon>Bacillati</taxon>
        <taxon>Bacillota</taxon>
        <taxon>Clostridia</taxon>
        <taxon>Lachnospirales</taxon>
        <taxon>Lachnospiraceae</taxon>
        <taxon>Eisenbergiella</taxon>
    </lineage>
</organism>
<dbReference type="PANTHER" id="PTHR43280">
    <property type="entry name" value="ARAC-FAMILY TRANSCRIPTIONAL REGULATOR"/>
    <property type="match status" value="1"/>
</dbReference>
<dbReference type="GO" id="GO:0003700">
    <property type="term" value="F:DNA-binding transcription factor activity"/>
    <property type="evidence" value="ECO:0007669"/>
    <property type="project" value="InterPro"/>
</dbReference>
<dbReference type="PROSITE" id="PS01124">
    <property type="entry name" value="HTH_ARAC_FAMILY_2"/>
    <property type="match status" value="1"/>
</dbReference>
<protein>
    <submittedName>
        <fullName evidence="5">Melibiose operon regulatory protein</fullName>
    </submittedName>
</protein>
<evidence type="ECO:0000256" key="2">
    <source>
        <dbReference type="ARBA" id="ARBA00023125"/>
    </source>
</evidence>
<dbReference type="SMART" id="SM00342">
    <property type="entry name" value="HTH_ARAC"/>
    <property type="match status" value="1"/>
</dbReference>
<dbReference type="GeneID" id="93301995"/>